<dbReference type="InterPro" id="IPR014729">
    <property type="entry name" value="Rossmann-like_a/b/a_fold"/>
</dbReference>
<keyword evidence="2" id="KW-1185">Reference proteome</keyword>
<dbReference type="AlphaFoldDB" id="A0A372NMT1"/>
<evidence type="ECO:0000313" key="2">
    <source>
        <dbReference type="Proteomes" id="UP000264217"/>
    </source>
</evidence>
<name>A0A372NMT1_9SPHI</name>
<protein>
    <submittedName>
        <fullName evidence="1">Universal stress protein</fullName>
    </submittedName>
</protein>
<evidence type="ECO:0000313" key="1">
    <source>
        <dbReference type="EMBL" id="RFZ89940.1"/>
    </source>
</evidence>
<comment type="caution">
    <text evidence="1">The sequence shown here is derived from an EMBL/GenBank/DDBJ whole genome shotgun (WGS) entry which is preliminary data.</text>
</comment>
<dbReference type="SUPFAM" id="SSF52402">
    <property type="entry name" value="Adenine nucleotide alpha hydrolases-like"/>
    <property type="match status" value="1"/>
</dbReference>
<gene>
    <name evidence="1" type="ORF">D0C36_23890</name>
</gene>
<accession>A0A372NMT1</accession>
<dbReference type="EMBL" id="QWDC01000008">
    <property type="protein sequence ID" value="RFZ89940.1"/>
    <property type="molecule type" value="Genomic_DNA"/>
</dbReference>
<reference evidence="1 2" key="1">
    <citation type="submission" date="2018-08" db="EMBL/GenBank/DDBJ databases">
        <title>Mucilaginibacter sp. MYSH2.</title>
        <authorList>
            <person name="Seo T."/>
        </authorList>
    </citation>
    <scope>NUCLEOTIDE SEQUENCE [LARGE SCALE GENOMIC DNA]</scope>
    <source>
        <strain evidence="1 2">MYSH2</strain>
    </source>
</reference>
<organism evidence="1 2">
    <name type="scientific">Mucilaginibacter conchicola</name>
    <dbReference type="NCBI Taxonomy" id="2303333"/>
    <lineage>
        <taxon>Bacteria</taxon>
        <taxon>Pseudomonadati</taxon>
        <taxon>Bacteroidota</taxon>
        <taxon>Sphingobacteriia</taxon>
        <taxon>Sphingobacteriales</taxon>
        <taxon>Sphingobacteriaceae</taxon>
        <taxon>Mucilaginibacter</taxon>
    </lineage>
</organism>
<dbReference type="Proteomes" id="UP000264217">
    <property type="component" value="Unassembled WGS sequence"/>
</dbReference>
<dbReference type="Gene3D" id="3.40.50.620">
    <property type="entry name" value="HUPs"/>
    <property type="match status" value="1"/>
</dbReference>
<sequence>MLPIFTATKMKKIVILTDHTPAAQKVATLATKMAARLGVVPVLVEIVIGQEMTAKALDWQGRLKADAIQLKEIMHNDDREINIITDRISCLHPLRFDNMKRADILMIVCYAKTTVDALKGFSHSRNLALLSVPENVTIINWQYIVYASDLQPDDVKLIKKTAATFRGAAKHIQAVHVMQSDFIPDFLQERRAAELRAGLRKLKYKQLSYRTLYGENIIPKLTSYCIENAADMIALNYKQKNMIKRLISGDTCGHLLKVAQLPVLFLNR</sequence>
<proteinExistence type="predicted"/>